<accession>A0A9W8H133</accession>
<keyword evidence="3" id="KW-0687">Ribonucleoprotein</keyword>
<gene>
    <name evidence="3" type="primary">MRPL33</name>
    <name evidence="3" type="ORF">GGI19_001625</name>
</gene>
<dbReference type="SUPFAM" id="SSF55129">
    <property type="entry name" value="Ribosomal protein L30p/L7e"/>
    <property type="match status" value="1"/>
</dbReference>
<protein>
    <submittedName>
        <fullName evidence="3">39S ribosomal protein L33, mitochondrial</fullName>
    </submittedName>
</protein>
<keyword evidence="3" id="KW-0689">Ribosomal protein</keyword>
<dbReference type="OrthoDB" id="509901at2759"/>
<reference evidence="3" key="1">
    <citation type="submission" date="2022-07" db="EMBL/GenBank/DDBJ databases">
        <title>Phylogenomic reconstructions and comparative analyses of Kickxellomycotina fungi.</title>
        <authorList>
            <person name="Reynolds N.K."/>
            <person name="Stajich J.E."/>
            <person name="Barry K."/>
            <person name="Grigoriev I.V."/>
            <person name="Crous P."/>
            <person name="Smith M.E."/>
        </authorList>
    </citation>
    <scope>NUCLEOTIDE SEQUENCE</scope>
    <source>
        <strain evidence="3">BCRC 34297</strain>
    </source>
</reference>
<evidence type="ECO:0000313" key="4">
    <source>
        <dbReference type="Proteomes" id="UP001140011"/>
    </source>
</evidence>
<organism evidence="3 4">
    <name type="scientific">Coemansia pectinata</name>
    <dbReference type="NCBI Taxonomy" id="1052879"/>
    <lineage>
        <taxon>Eukaryota</taxon>
        <taxon>Fungi</taxon>
        <taxon>Fungi incertae sedis</taxon>
        <taxon>Zoopagomycota</taxon>
        <taxon>Kickxellomycotina</taxon>
        <taxon>Kickxellomycetes</taxon>
        <taxon>Kickxellales</taxon>
        <taxon>Kickxellaceae</taxon>
        <taxon>Coemansia</taxon>
    </lineage>
</organism>
<evidence type="ECO:0000256" key="1">
    <source>
        <dbReference type="ARBA" id="ARBA00007594"/>
    </source>
</evidence>
<dbReference type="Pfam" id="PF00327">
    <property type="entry name" value="Ribosomal_L30"/>
    <property type="match status" value="1"/>
</dbReference>
<proteinExistence type="inferred from homology"/>
<dbReference type="Gene3D" id="3.30.1390.20">
    <property type="entry name" value="Ribosomal protein L30, ferredoxin-like fold domain"/>
    <property type="match status" value="1"/>
</dbReference>
<dbReference type="GO" id="GO:0005840">
    <property type="term" value="C:ribosome"/>
    <property type="evidence" value="ECO:0007669"/>
    <property type="project" value="UniProtKB-KW"/>
</dbReference>
<comment type="similarity">
    <text evidence="1">Belongs to the universal ribosomal protein uL30 family.</text>
</comment>
<dbReference type="InterPro" id="IPR036919">
    <property type="entry name" value="Ribo_uL30_ferredoxin-like_sf"/>
</dbReference>
<feature type="domain" description="Large ribosomal subunit protein uL30-like ferredoxin-like fold" evidence="2">
    <location>
        <begin position="61"/>
        <end position="110"/>
    </location>
</feature>
<comment type="caution">
    <text evidence="3">The sequence shown here is derived from an EMBL/GenBank/DDBJ whole genome shotgun (WGS) entry which is preliminary data.</text>
</comment>
<evidence type="ECO:0000259" key="2">
    <source>
        <dbReference type="Pfam" id="PF00327"/>
    </source>
</evidence>
<name>A0A9W8H133_9FUNG</name>
<sequence length="158" mass="17384">MKFVDVFANKAFDGVVGLVCMNGVNDNVVSEILAAPGTPQVAAYKIYESKHAANQDGKFWKITQTRSTIGLHPRTRENARVLGFKRRGHVVYRPITNELAGIILKLKEIVKVELVDQAVPIKKRAADGFEVIGRMNPLIAPGSKAAKPLLALRNRNPE</sequence>
<dbReference type="InterPro" id="IPR016082">
    <property type="entry name" value="Ribosomal_uL30_ferredoxin-like"/>
</dbReference>
<evidence type="ECO:0000313" key="3">
    <source>
        <dbReference type="EMBL" id="KAJ2755468.1"/>
    </source>
</evidence>
<dbReference type="AlphaFoldDB" id="A0A9W8H133"/>
<dbReference type="Proteomes" id="UP001140011">
    <property type="component" value="Unassembled WGS sequence"/>
</dbReference>
<dbReference type="EMBL" id="JANBUH010000061">
    <property type="protein sequence ID" value="KAJ2755468.1"/>
    <property type="molecule type" value="Genomic_DNA"/>
</dbReference>
<keyword evidence="4" id="KW-1185">Reference proteome</keyword>